<keyword evidence="3" id="KW-1185">Reference proteome</keyword>
<protein>
    <submittedName>
        <fullName evidence="2">Uncharacterized protein</fullName>
    </submittedName>
</protein>
<accession>W7KL20</accession>
<dbReference type="EMBL" id="KE123753">
    <property type="protein sequence ID" value="EWC90282.1"/>
    <property type="molecule type" value="Genomic_DNA"/>
</dbReference>
<feature type="compositionally biased region" description="Acidic residues" evidence="1">
    <location>
        <begin position="836"/>
        <end position="845"/>
    </location>
</feature>
<gene>
    <name evidence="2" type="ORF">PFNF54_00904</name>
</gene>
<dbReference type="PANTHER" id="PTHR40861">
    <property type="entry name" value="DUF2183 DOMAIN-CONTAINING PROTEIN"/>
    <property type="match status" value="1"/>
</dbReference>
<evidence type="ECO:0000256" key="1">
    <source>
        <dbReference type="SAM" id="MobiDB-lite"/>
    </source>
</evidence>
<feature type="compositionally biased region" description="Basic and acidic residues" evidence="1">
    <location>
        <begin position="232"/>
        <end position="251"/>
    </location>
</feature>
<feature type="compositionally biased region" description="Basic and acidic residues" evidence="1">
    <location>
        <begin position="1313"/>
        <end position="1328"/>
    </location>
</feature>
<evidence type="ECO:0000313" key="3">
    <source>
        <dbReference type="Proteomes" id="UP000030673"/>
    </source>
</evidence>
<feature type="region of interest" description="Disordered" evidence="1">
    <location>
        <begin position="716"/>
        <end position="743"/>
    </location>
</feature>
<proteinExistence type="predicted"/>
<feature type="region of interest" description="Disordered" evidence="1">
    <location>
        <begin position="776"/>
        <end position="863"/>
    </location>
</feature>
<dbReference type="OMA" id="VEHNNIE"/>
<feature type="region of interest" description="Disordered" evidence="1">
    <location>
        <begin position="1311"/>
        <end position="1342"/>
    </location>
</feature>
<feature type="compositionally biased region" description="Basic and acidic residues" evidence="1">
    <location>
        <begin position="203"/>
        <end position="220"/>
    </location>
</feature>
<evidence type="ECO:0000313" key="2">
    <source>
        <dbReference type="EMBL" id="EWC90282.1"/>
    </source>
</evidence>
<feature type="region of interest" description="Disordered" evidence="1">
    <location>
        <begin position="203"/>
        <end position="280"/>
    </location>
</feature>
<organism evidence="2 3">
    <name type="scientific">Plasmodium falciparum (isolate NF54)</name>
    <dbReference type="NCBI Taxonomy" id="5843"/>
    <lineage>
        <taxon>Eukaryota</taxon>
        <taxon>Sar</taxon>
        <taxon>Alveolata</taxon>
        <taxon>Apicomplexa</taxon>
        <taxon>Aconoidasida</taxon>
        <taxon>Haemosporida</taxon>
        <taxon>Plasmodiidae</taxon>
        <taxon>Plasmodium</taxon>
        <taxon>Plasmodium (Laverania)</taxon>
    </lineage>
</organism>
<reference evidence="2 3" key="1">
    <citation type="submission" date="2013-02" db="EMBL/GenBank/DDBJ databases">
        <title>The Genome Sequence of Plasmodium falciparum NF54.</title>
        <authorList>
            <consortium name="The Broad Institute Genome Sequencing Platform"/>
            <consortium name="The Broad Institute Genome Sequencing Center for Infectious Disease"/>
            <person name="Neafsey D."/>
            <person name="Cheeseman I."/>
            <person name="Volkman S."/>
            <person name="Adams J."/>
            <person name="Walker B."/>
            <person name="Young S.K."/>
            <person name="Zeng Q."/>
            <person name="Gargeya S."/>
            <person name="Fitzgerald M."/>
            <person name="Haas B."/>
            <person name="Abouelleil A."/>
            <person name="Alvarado L."/>
            <person name="Arachchi H.M."/>
            <person name="Berlin A.M."/>
            <person name="Chapman S.B."/>
            <person name="Dewar J."/>
            <person name="Goldberg J."/>
            <person name="Griggs A."/>
            <person name="Gujja S."/>
            <person name="Hansen M."/>
            <person name="Howarth C."/>
            <person name="Imamovic A."/>
            <person name="Larimer J."/>
            <person name="McCowan C."/>
            <person name="Murphy C."/>
            <person name="Neiman D."/>
            <person name="Pearson M."/>
            <person name="Priest M."/>
            <person name="Roberts A."/>
            <person name="Saif S."/>
            <person name="Shea T."/>
            <person name="Sisk P."/>
            <person name="Sykes S."/>
            <person name="Wortman J."/>
            <person name="Nusbaum C."/>
            <person name="Birren B."/>
        </authorList>
    </citation>
    <scope>NUCLEOTIDE SEQUENCE [LARGE SCALE GENOMIC DNA]</scope>
    <source>
        <strain evidence="2 3">NF54</strain>
    </source>
</reference>
<feature type="compositionally biased region" description="Low complexity" evidence="1">
    <location>
        <begin position="846"/>
        <end position="863"/>
    </location>
</feature>
<sequence length="1389" mass="161804">MNINKVENRNVFECIEMEEIKKITRYEENSDDHIIFDDLSEYSPSIISNNDNIHVEKKIVDEKLLQSMINSDNLLKHNQLNWYDNLDAEEYKDNSIFMETKSKFTNIMLGVSSVSMNPNNIRDNNVFLTNKDVNTFEINNINLPQQNGLIHMNTINVSNDNYEQNKTEEICDTTKSDNSFLDIDQEHEKIKIGEQQEIEVIKVNESRENHSSKESTKCQDGEAANVEENEENEKNEKKEKNEKNENIEQNKNKKKTNNNNNNNNNNDDDNNENNSSEDQYSSEFTLKDNNNYYDDHMNMILTSNECNEPNKINYNNLNDSDNVRPIEGDIMNNPMSLSTHINNNDKKKLRRSSMSGSLKTYNSYNFKNMTSINNRDNNLNSFLKKKMYSTGSMYDIKVPIKKYFQGLKKINNLLSKGNNNDIVDDENMNDFVDDENMNDFVDDENMNDFVNDENMNDFVNDDEEEVGASHFIVNNNNDDQDKYNLVNKINMENLNKMNKENIPKDEDNMMYLKQSDSKNSFDNYWDVDDINKKGPFPSSKLSVFLNENGNNEQVHNMQLELNNIQHYDNKGDVKQRNNYVMEENYLVENFINKKSNDLKSVPYDDNLTNLNTNENNVYNNVKDEIEVSINKNTNKNIINLYENNFKSISQCPLEEKRINHVFKKFLNNEDLDIHINRNMDNEEESRRINEIKEIIMKYANNRGYGKDGDLTSEHVIKKNDNKNGDNKSDDDNKNGDDNKNEERNKIDEFLKKHNYLYKIEIPTNLYRDEGKLKVNPTGDINVQKGGDSINSPGNNRNRNDTNNSGNNNNINDGSNNSNRNNSNRNNSRGNNNNNNNDDDDDDDDNNNNNNRNNNNFSSSNNTNELVSKVKRRIIDCRNNRLNWGSTQVIIDIDDTIRSSGGYKFFNYNLGGVDAQYQRGETYPGSFQFIFELAMNKLAAEAKPLLLSVLTARIPQVPITEDSYLNKKFNEVAERRGIKHWGIDCENKILYSTLKEWVWNETRGEKKFFNFKQLHKYVIQQNSLVRYIWIGDTGDMDRQAGELMIKTFPQRIKAVFLHHVKGKDDNTLLPSDYFIKSVPIFFFRTYIGAATKAHAYNLIDKKGLTRVLVQAVLDLEKSKVPADSSKWEDLIKDIILSDALDELDKYNAETVNRTKRIIAQKMKEISERKLHFIKCYTNLPLNQIEEKKNVDDDNLNITTEINKTQPFSVACNKKDESSFKSMSSKSNMIKKKNHEKDSVENEDYNTKKEDIVVKDTFNLLNKLKTNQKNREYSNSSLSSLSDAVTNNKTLKHFSSSNYNKIKSKLSKPFMNNKYSDHSCNDKKGKEKNEYNNNNNNDDDDDEHDICDNNKNVYDNSQNILTQEQNYMKNIISKIEESMFAFRKYLKKYLP</sequence>
<feature type="region of interest" description="Disordered" evidence="1">
    <location>
        <begin position="1217"/>
        <end position="1242"/>
    </location>
</feature>
<dbReference type="PANTHER" id="PTHR40861:SF1">
    <property type="entry name" value="PHOSPHATIDATE PHOSPHATASE APP1 CATALYTIC DOMAIN-CONTAINING PROTEIN"/>
    <property type="match status" value="1"/>
</dbReference>
<dbReference type="Proteomes" id="UP000030673">
    <property type="component" value="Unassembled WGS sequence"/>
</dbReference>
<feature type="compositionally biased region" description="Low complexity" evidence="1">
    <location>
        <begin position="788"/>
        <end position="835"/>
    </location>
</feature>
<name>W7KL20_PLAFO</name>
<feature type="compositionally biased region" description="Basic and acidic residues" evidence="1">
    <location>
        <begin position="1233"/>
        <end position="1242"/>
    </location>
</feature>